<sequence length="644" mass="74097">MGKFAFENWRETYKEKEIQPEGLIEIIESGSRIFFGSGVSEPLVLTGELEKAKWRFHDCEIVHFFSLSDRKFFDDTNPSNFRHNTLSIIGSPIIREAIKEGKSDFTPIMSSEIPRMLAGMRNRIIVDVAMIQVSPPDQNGYCSLGTNVDINKTMVEVAKTVIAQINPQMPRTMGNSFIKFSEIDHFVYHDSPLIEYTPYKFDRSPETPEQHAQNEKIAEYVSRLIENESTLNLGLGKIPYLLPKYLMDKKNLAIYSEVLPESIIPLIENDVVTCSKNYYPHCMTSMIVGTDKFYKFVANNPFIEFQSTAFITNLIRISRNNKLCSVYGAMKVDLIGQATNHLKFTAFEGMGGEADFMHGSNLSARGRCIIALPSTTKSGKSRILPILTYEPINLRTVDVHYVITEYGIAYLRGKSVRERILQMIGIAHPNYRQELLETAKQYNYVYKDQRLPTTNDGVVIIYPDIFWEFHTSEKETIFFRPVKPTDERMVQEFYYRLSPEDRILRFFTFQKKFSHKQTQSQIMCDYQNSMVIIGFYGHEEDERVVSIGTYFLHKDTGLVEIALTVEEEFRGQGIARHILLKLIEMAQQKGFIGMCGDVLISNKPMMHLLKSLPYNTVFRGSGESLEFYLKFAELNPSYKKGKKK</sequence>
<evidence type="ECO:0000256" key="2">
    <source>
        <dbReference type="ARBA" id="ARBA00022679"/>
    </source>
</evidence>
<dbReference type="SUPFAM" id="SSF100950">
    <property type="entry name" value="NagB/RpiA/CoA transferase-like"/>
    <property type="match status" value="2"/>
</dbReference>
<dbReference type="InterPro" id="IPR026888">
    <property type="entry name" value="AcetylCoA_hyd_C"/>
</dbReference>
<evidence type="ECO:0000256" key="1">
    <source>
        <dbReference type="ARBA" id="ARBA00009632"/>
    </source>
</evidence>
<dbReference type="Pfam" id="PF00583">
    <property type="entry name" value="Acetyltransf_1"/>
    <property type="match status" value="1"/>
</dbReference>
<reference evidence="4" key="1">
    <citation type="submission" date="2022-09" db="EMBL/GenBank/DDBJ databases">
        <title>Actin cytoskeleton and complex cell architecture in an #Asgard archaeon.</title>
        <authorList>
            <person name="Ponce Toledo R.I."/>
            <person name="Schleper C."/>
            <person name="Rodrigues Oliveira T."/>
            <person name="Wollweber F."/>
            <person name="Xu J."/>
            <person name="Rittmann S."/>
            <person name="Klingl A."/>
            <person name="Pilhofer M."/>
        </authorList>
    </citation>
    <scope>NUCLEOTIDE SEQUENCE</scope>
    <source>
        <strain evidence="4">B-35</strain>
    </source>
</reference>
<dbReference type="PANTHER" id="PTHR21432:SF20">
    <property type="entry name" value="ACETYL-COA HYDROLASE"/>
    <property type="match status" value="1"/>
</dbReference>
<feature type="domain" description="N-acetyltransferase" evidence="3">
    <location>
        <begin position="477"/>
        <end position="644"/>
    </location>
</feature>
<dbReference type="PROSITE" id="PS51186">
    <property type="entry name" value="GNAT"/>
    <property type="match status" value="1"/>
</dbReference>
<dbReference type="GO" id="GO:0016740">
    <property type="term" value="F:transferase activity"/>
    <property type="evidence" value="ECO:0007669"/>
    <property type="project" value="UniProtKB-KW"/>
</dbReference>
<keyword evidence="5" id="KW-1185">Reference proteome</keyword>
<gene>
    <name evidence="4" type="ORF">NEF87_002311</name>
</gene>
<dbReference type="InterPro" id="IPR038460">
    <property type="entry name" value="AcetylCoA_hyd_C_sf"/>
</dbReference>
<dbReference type="InterPro" id="IPR000182">
    <property type="entry name" value="GNAT_dom"/>
</dbReference>
<dbReference type="InterPro" id="IPR003702">
    <property type="entry name" value="ActCoA_hydro_N"/>
</dbReference>
<dbReference type="PANTHER" id="PTHR21432">
    <property type="entry name" value="ACETYL-COA HYDROLASE-RELATED"/>
    <property type="match status" value="1"/>
</dbReference>
<dbReference type="Gene3D" id="3.40.630.30">
    <property type="match status" value="1"/>
</dbReference>
<dbReference type="SUPFAM" id="SSF55729">
    <property type="entry name" value="Acyl-CoA N-acyltransferases (Nat)"/>
    <property type="match status" value="1"/>
</dbReference>
<accession>A0ABY6HRH6</accession>
<evidence type="ECO:0000259" key="3">
    <source>
        <dbReference type="PROSITE" id="PS51186"/>
    </source>
</evidence>
<dbReference type="Pfam" id="PF02550">
    <property type="entry name" value="AcetylCoA_hydro"/>
    <property type="match status" value="1"/>
</dbReference>
<dbReference type="InterPro" id="IPR037171">
    <property type="entry name" value="NagB/RpiA_transferase-like"/>
</dbReference>
<dbReference type="EC" id="2.8.3.-" evidence="4"/>
<dbReference type="InterPro" id="IPR046433">
    <property type="entry name" value="ActCoA_hydro"/>
</dbReference>
<dbReference type="Pfam" id="PF13336">
    <property type="entry name" value="AcetylCoA_hyd_C"/>
    <property type="match status" value="1"/>
</dbReference>
<dbReference type="CDD" id="cd04301">
    <property type="entry name" value="NAT_SF"/>
    <property type="match status" value="1"/>
</dbReference>
<protein>
    <submittedName>
        <fullName evidence="4">Butyrate:acetyl-CoA coenzyme A-transferase</fullName>
        <ecNumber evidence="4">2.8.3.-</ecNumber>
    </submittedName>
</protein>
<evidence type="ECO:0000313" key="4">
    <source>
        <dbReference type="EMBL" id="UYP46026.1"/>
    </source>
</evidence>
<dbReference type="Gene3D" id="3.30.750.70">
    <property type="entry name" value="4-hydroxybutyrate coenzyme like domains"/>
    <property type="match status" value="1"/>
</dbReference>
<keyword evidence="2 4" id="KW-0808">Transferase</keyword>
<dbReference type="Proteomes" id="UP001208689">
    <property type="component" value="Chromosome"/>
</dbReference>
<proteinExistence type="inferred from homology"/>
<name>A0ABY6HRH6_9ARCH</name>
<dbReference type="InterPro" id="IPR016181">
    <property type="entry name" value="Acyl_CoA_acyltransferase"/>
</dbReference>
<dbReference type="EMBL" id="CP104013">
    <property type="protein sequence ID" value="UYP46026.1"/>
    <property type="molecule type" value="Genomic_DNA"/>
</dbReference>
<evidence type="ECO:0000313" key="5">
    <source>
        <dbReference type="Proteomes" id="UP001208689"/>
    </source>
</evidence>
<dbReference type="Gene3D" id="3.40.1080.20">
    <property type="entry name" value="Acetyl-CoA hydrolase/transferase C-terminal domain"/>
    <property type="match status" value="1"/>
</dbReference>
<organism evidence="4 5">
    <name type="scientific">Candidatus Lokiarchaeum ossiferum</name>
    <dbReference type="NCBI Taxonomy" id="2951803"/>
    <lineage>
        <taxon>Archaea</taxon>
        <taxon>Promethearchaeati</taxon>
        <taxon>Promethearchaeota</taxon>
        <taxon>Promethearchaeia</taxon>
        <taxon>Promethearchaeales</taxon>
        <taxon>Promethearchaeaceae</taxon>
        <taxon>Candidatus Lokiarchaeum</taxon>
    </lineage>
</organism>
<comment type="similarity">
    <text evidence="1">Belongs to the acetyl-CoA hydrolase/transferase family.</text>
</comment>
<dbReference type="Gene3D" id="3.40.1080.10">
    <property type="entry name" value="Glutaconate Coenzyme A-transferase"/>
    <property type="match status" value="1"/>
</dbReference>